<evidence type="ECO:0000259" key="3">
    <source>
        <dbReference type="Pfam" id="PF00149"/>
    </source>
</evidence>
<dbReference type="KEGG" id="pbap:Pla133_20020"/>
<name>A0A518BIY0_9BACT</name>
<dbReference type="Gene3D" id="3.60.21.10">
    <property type="match status" value="1"/>
</dbReference>
<keyword evidence="1" id="KW-0479">Metal-binding</keyword>
<evidence type="ECO:0000256" key="2">
    <source>
        <dbReference type="ARBA" id="ARBA00022801"/>
    </source>
</evidence>
<keyword evidence="2 4" id="KW-0378">Hydrolase</keyword>
<accession>A0A518BIY0</accession>
<gene>
    <name evidence="4" type="ORF">Pla133_20020</name>
</gene>
<dbReference type="InterPro" id="IPR004843">
    <property type="entry name" value="Calcineurin-like_PHP"/>
</dbReference>
<organism evidence="4 5">
    <name type="scientific">Engelhardtia mirabilis</name>
    <dbReference type="NCBI Taxonomy" id="2528011"/>
    <lineage>
        <taxon>Bacteria</taxon>
        <taxon>Pseudomonadati</taxon>
        <taxon>Planctomycetota</taxon>
        <taxon>Planctomycetia</taxon>
        <taxon>Planctomycetia incertae sedis</taxon>
        <taxon>Engelhardtia</taxon>
    </lineage>
</organism>
<evidence type="ECO:0000313" key="4">
    <source>
        <dbReference type="EMBL" id="QDU66926.1"/>
    </source>
</evidence>
<dbReference type="Pfam" id="PF00149">
    <property type="entry name" value="Metallophos"/>
    <property type="match status" value="1"/>
</dbReference>
<proteinExistence type="predicted"/>
<dbReference type="PANTHER" id="PTHR31302:SF31">
    <property type="entry name" value="PHOSPHODIESTERASE YAEI"/>
    <property type="match status" value="1"/>
</dbReference>
<dbReference type="AlphaFoldDB" id="A0A518BIY0"/>
<evidence type="ECO:0000256" key="1">
    <source>
        <dbReference type="ARBA" id="ARBA00022723"/>
    </source>
</evidence>
<dbReference type="InterPro" id="IPR051158">
    <property type="entry name" value="Metallophosphoesterase_sf"/>
</dbReference>
<dbReference type="GO" id="GO:0046872">
    <property type="term" value="F:metal ion binding"/>
    <property type="evidence" value="ECO:0007669"/>
    <property type="project" value="UniProtKB-KW"/>
</dbReference>
<keyword evidence="5" id="KW-1185">Reference proteome</keyword>
<dbReference type="GO" id="GO:0016020">
    <property type="term" value="C:membrane"/>
    <property type="evidence" value="ECO:0007669"/>
    <property type="project" value="GOC"/>
</dbReference>
<dbReference type="SUPFAM" id="SSF56300">
    <property type="entry name" value="Metallo-dependent phosphatases"/>
    <property type="match status" value="1"/>
</dbReference>
<protein>
    <submittedName>
        <fullName evidence="4">Putative metallophosphoesterase</fullName>
        <ecNumber evidence="4">3.1.-.-</ecNumber>
    </submittedName>
</protein>
<feature type="domain" description="Calcineurin-like phosphoesterase" evidence="3">
    <location>
        <begin position="65"/>
        <end position="226"/>
    </location>
</feature>
<reference evidence="4 5" key="1">
    <citation type="submission" date="2019-02" db="EMBL/GenBank/DDBJ databases">
        <title>Deep-cultivation of Planctomycetes and their phenomic and genomic characterization uncovers novel biology.</title>
        <authorList>
            <person name="Wiegand S."/>
            <person name="Jogler M."/>
            <person name="Boedeker C."/>
            <person name="Pinto D."/>
            <person name="Vollmers J."/>
            <person name="Rivas-Marin E."/>
            <person name="Kohn T."/>
            <person name="Peeters S.H."/>
            <person name="Heuer A."/>
            <person name="Rast P."/>
            <person name="Oberbeckmann S."/>
            <person name="Bunk B."/>
            <person name="Jeske O."/>
            <person name="Meyerdierks A."/>
            <person name="Storesund J.E."/>
            <person name="Kallscheuer N."/>
            <person name="Luecker S."/>
            <person name="Lage O.M."/>
            <person name="Pohl T."/>
            <person name="Merkel B.J."/>
            <person name="Hornburger P."/>
            <person name="Mueller R.-W."/>
            <person name="Bruemmer F."/>
            <person name="Labrenz M."/>
            <person name="Spormann A.M."/>
            <person name="Op den Camp H."/>
            <person name="Overmann J."/>
            <person name="Amann R."/>
            <person name="Jetten M.S.M."/>
            <person name="Mascher T."/>
            <person name="Medema M.H."/>
            <person name="Devos D.P."/>
            <person name="Kaster A.-K."/>
            <person name="Ovreas L."/>
            <person name="Rohde M."/>
            <person name="Galperin M.Y."/>
            <person name="Jogler C."/>
        </authorList>
    </citation>
    <scope>NUCLEOTIDE SEQUENCE [LARGE SCALE GENOMIC DNA]</scope>
    <source>
        <strain evidence="4 5">Pla133</strain>
    </source>
</reference>
<sequence length="287" mass="30886">MPQVDEQLKRGRAPRGRGLLESALSVVHSGSWMARLWGLWPGSTRVQVVRHELGLLPPGSPRLLVAFLSDIHIGPTTPPALLDNAFELVERATPDVVVLGGDYLFLSATDARLAELERRVGNLTAPVKLAILGNHDLWSDFRAIERALERGGAELLTNRSRRLPAPHEEVAFVGLDEPQWGVPDPNAAVAHCGDAALRLGVCHSPDGLDLLADAGLALLLCGHTHGGHIATPWGAPFVPGRAGRRYPHGLHRVGETHLYVSRGLGGISIPFRTWAPPDVGIIELRGV</sequence>
<dbReference type="GO" id="GO:0008758">
    <property type="term" value="F:UDP-2,3-diacylglucosamine hydrolase activity"/>
    <property type="evidence" value="ECO:0007669"/>
    <property type="project" value="TreeGrafter"/>
</dbReference>
<dbReference type="PANTHER" id="PTHR31302">
    <property type="entry name" value="TRANSMEMBRANE PROTEIN WITH METALLOPHOSPHOESTERASE DOMAIN-RELATED"/>
    <property type="match status" value="1"/>
</dbReference>
<dbReference type="EC" id="3.1.-.-" evidence="4"/>
<dbReference type="InterPro" id="IPR029052">
    <property type="entry name" value="Metallo-depent_PP-like"/>
</dbReference>
<dbReference type="GO" id="GO:0009245">
    <property type="term" value="P:lipid A biosynthetic process"/>
    <property type="evidence" value="ECO:0007669"/>
    <property type="project" value="TreeGrafter"/>
</dbReference>
<dbReference type="EMBL" id="CP036287">
    <property type="protein sequence ID" value="QDU66926.1"/>
    <property type="molecule type" value="Genomic_DNA"/>
</dbReference>
<dbReference type="Proteomes" id="UP000316921">
    <property type="component" value="Chromosome"/>
</dbReference>
<evidence type="ECO:0000313" key="5">
    <source>
        <dbReference type="Proteomes" id="UP000316921"/>
    </source>
</evidence>
<dbReference type="RefSeq" id="WP_145064726.1">
    <property type="nucleotide sequence ID" value="NZ_CP036287.1"/>
</dbReference>